<organism evidence="2 3">
    <name type="scientific">Paxillus rubicundulus Ve08.2h10</name>
    <dbReference type="NCBI Taxonomy" id="930991"/>
    <lineage>
        <taxon>Eukaryota</taxon>
        <taxon>Fungi</taxon>
        <taxon>Dikarya</taxon>
        <taxon>Basidiomycota</taxon>
        <taxon>Agaricomycotina</taxon>
        <taxon>Agaricomycetes</taxon>
        <taxon>Agaricomycetidae</taxon>
        <taxon>Boletales</taxon>
        <taxon>Paxilineae</taxon>
        <taxon>Paxillaceae</taxon>
        <taxon>Paxillus</taxon>
    </lineage>
</organism>
<dbReference type="AlphaFoldDB" id="A0A0D0DMP6"/>
<sequence>MRNNHSHCGAVVGFTVGDFFEWTRMDTGEMSKIGVEEEDEGEEDEGEEDEGEEDEGDEDDEDEASPITNGVITTTQKLVAQSSGSLWILLVLALGFRELLKKLRNLTRQAKPPPSCACLTKRYQTTFIPSPSKRERLQTLVAQWFNKRGI</sequence>
<evidence type="ECO:0000256" key="1">
    <source>
        <dbReference type="SAM" id="MobiDB-lite"/>
    </source>
</evidence>
<name>A0A0D0DMP6_9AGAM</name>
<feature type="region of interest" description="Disordered" evidence="1">
    <location>
        <begin position="28"/>
        <end position="70"/>
    </location>
</feature>
<accession>A0A0D0DMP6</accession>
<dbReference type="EMBL" id="KN824843">
    <property type="protein sequence ID" value="KIL00038.1"/>
    <property type="molecule type" value="Genomic_DNA"/>
</dbReference>
<proteinExistence type="predicted"/>
<feature type="compositionally biased region" description="Acidic residues" evidence="1">
    <location>
        <begin position="36"/>
        <end position="64"/>
    </location>
</feature>
<dbReference type="InParanoid" id="A0A0D0DMP6"/>
<gene>
    <name evidence="2" type="ORF">PAXRUDRAFT_371199</name>
</gene>
<reference evidence="3" key="2">
    <citation type="submission" date="2015-01" db="EMBL/GenBank/DDBJ databases">
        <title>Evolutionary Origins and Diversification of the Mycorrhizal Mutualists.</title>
        <authorList>
            <consortium name="DOE Joint Genome Institute"/>
            <consortium name="Mycorrhizal Genomics Consortium"/>
            <person name="Kohler A."/>
            <person name="Kuo A."/>
            <person name="Nagy L.G."/>
            <person name="Floudas D."/>
            <person name="Copeland A."/>
            <person name="Barry K.W."/>
            <person name="Cichocki N."/>
            <person name="Veneault-Fourrey C."/>
            <person name="LaButti K."/>
            <person name="Lindquist E.A."/>
            <person name="Lipzen A."/>
            <person name="Lundell T."/>
            <person name="Morin E."/>
            <person name="Murat C."/>
            <person name="Riley R."/>
            <person name="Ohm R."/>
            <person name="Sun H."/>
            <person name="Tunlid A."/>
            <person name="Henrissat B."/>
            <person name="Grigoriev I.V."/>
            <person name="Hibbett D.S."/>
            <person name="Martin F."/>
        </authorList>
    </citation>
    <scope>NUCLEOTIDE SEQUENCE [LARGE SCALE GENOMIC DNA]</scope>
    <source>
        <strain evidence="3">Ve08.2h10</strain>
    </source>
</reference>
<reference evidence="2 3" key="1">
    <citation type="submission" date="2014-04" db="EMBL/GenBank/DDBJ databases">
        <authorList>
            <consortium name="DOE Joint Genome Institute"/>
            <person name="Kuo A."/>
            <person name="Kohler A."/>
            <person name="Jargeat P."/>
            <person name="Nagy L.G."/>
            <person name="Floudas D."/>
            <person name="Copeland A."/>
            <person name="Barry K.W."/>
            <person name="Cichocki N."/>
            <person name="Veneault-Fourrey C."/>
            <person name="LaButti K."/>
            <person name="Lindquist E.A."/>
            <person name="Lipzen A."/>
            <person name="Lundell T."/>
            <person name="Morin E."/>
            <person name="Murat C."/>
            <person name="Sun H."/>
            <person name="Tunlid A."/>
            <person name="Henrissat B."/>
            <person name="Grigoriev I.V."/>
            <person name="Hibbett D.S."/>
            <person name="Martin F."/>
            <person name="Nordberg H.P."/>
            <person name="Cantor M.N."/>
            <person name="Hua S.X."/>
        </authorList>
    </citation>
    <scope>NUCLEOTIDE SEQUENCE [LARGE SCALE GENOMIC DNA]</scope>
    <source>
        <strain evidence="2 3">Ve08.2h10</strain>
    </source>
</reference>
<keyword evidence="3" id="KW-1185">Reference proteome</keyword>
<dbReference type="HOGENOM" id="CLU_1741172_0_0_1"/>
<protein>
    <submittedName>
        <fullName evidence="2">Uncharacterized protein</fullName>
    </submittedName>
</protein>
<evidence type="ECO:0000313" key="2">
    <source>
        <dbReference type="EMBL" id="KIL00038.1"/>
    </source>
</evidence>
<evidence type="ECO:0000313" key="3">
    <source>
        <dbReference type="Proteomes" id="UP000054538"/>
    </source>
</evidence>
<dbReference type="Proteomes" id="UP000054538">
    <property type="component" value="Unassembled WGS sequence"/>
</dbReference>